<dbReference type="PANTHER" id="PTHR33993:SF14">
    <property type="entry name" value="GB|AAF24581.1"/>
    <property type="match status" value="1"/>
</dbReference>
<comment type="caution">
    <text evidence="2">The sequence shown here is derived from an EMBL/GenBank/DDBJ whole genome shotgun (WGS) entry which is preliminary data.</text>
</comment>
<dbReference type="InterPro" id="IPR037523">
    <property type="entry name" value="VOC_core"/>
</dbReference>
<dbReference type="InterPro" id="IPR029068">
    <property type="entry name" value="Glyas_Bleomycin-R_OHBP_Dase"/>
</dbReference>
<evidence type="ECO:0000313" key="2">
    <source>
        <dbReference type="EMBL" id="KGM19336.1"/>
    </source>
</evidence>
<evidence type="ECO:0000313" key="3">
    <source>
        <dbReference type="Proteomes" id="UP000030145"/>
    </source>
</evidence>
<dbReference type="PANTHER" id="PTHR33993">
    <property type="entry name" value="GLYOXALASE-RELATED"/>
    <property type="match status" value="1"/>
</dbReference>
<dbReference type="RefSeq" id="WP_035112727.1">
    <property type="nucleotide sequence ID" value="NZ_CP047046.1"/>
</dbReference>
<dbReference type="Proteomes" id="UP000030145">
    <property type="component" value="Unassembled WGS sequence"/>
</dbReference>
<organism evidence="2 3">
    <name type="scientific">Corynebacterium auriscanis</name>
    <dbReference type="NCBI Taxonomy" id="99807"/>
    <lineage>
        <taxon>Bacteria</taxon>
        <taxon>Bacillati</taxon>
        <taxon>Actinomycetota</taxon>
        <taxon>Actinomycetes</taxon>
        <taxon>Mycobacteriales</taxon>
        <taxon>Corynebacteriaceae</taxon>
        <taxon>Corynebacterium</taxon>
    </lineage>
</organism>
<gene>
    <name evidence="2" type="ORF">MA47_00100</name>
</gene>
<protein>
    <recommendedName>
        <fullName evidence="1">VOC domain-containing protein</fullName>
    </recommendedName>
</protein>
<accession>A0A0A2DR64</accession>
<dbReference type="EMBL" id="JRVJ01000001">
    <property type="protein sequence ID" value="KGM19336.1"/>
    <property type="molecule type" value="Genomic_DNA"/>
</dbReference>
<dbReference type="GeneID" id="300552748"/>
<dbReference type="Gene3D" id="3.10.180.10">
    <property type="entry name" value="2,3-Dihydroxybiphenyl 1,2-Dioxygenase, domain 1"/>
    <property type="match status" value="2"/>
</dbReference>
<proteinExistence type="predicted"/>
<sequence>MNHAEPSPVVPGVRPTGVPGWVHAHPHDAEAFRGFYSRLFGWQWDTVAGSVPGEQRFVAFSSRRPVASLSSGPQAPVASVGAAPARWSVCFISNDVRATAQRILAAGGSTVCQDSVTQDPTKLVAVEARDPKGGAFVVLNEASIPQPPAPAGPATVTWAELITSEVSTSAEFYERIFDLGDMGLDDADPGYKTLTKDDQSWAGVVAGHQRLGEHANPDVPQWLPWFGVVDLPQTVELAKTLGATVVVEPIEMMPGLGICVMAGVEGELFTLHEEDFGPGPDATAVTIEH</sequence>
<dbReference type="InterPro" id="IPR041581">
    <property type="entry name" value="Glyoxalase_6"/>
</dbReference>
<dbReference type="InterPro" id="IPR052164">
    <property type="entry name" value="Anthracycline_SecMetBiosynth"/>
</dbReference>
<dbReference type="SUPFAM" id="SSF54593">
    <property type="entry name" value="Glyoxalase/Bleomycin resistance protein/Dihydroxybiphenyl dioxygenase"/>
    <property type="match status" value="2"/>
</dbReference>
<keyword evidence="3" id="KW-1185">Reference proteome</keyword>
<feature type="domain" description="VOC" evidence="1">
    <location>
        <begin position="18"/>
        <end position="141"/>
    </location>
</feature>
<reference evidence="2 3" key="1">
    <citation type="submission" date="2014-10" db="EMBL/GenBank/DDBJ databases">
        <title>Whole Genome sequence of Corynebacterium auriscanis strain CIP 106629.</title>
        <authorList>
            <person name="Hassan S.S."/>
            <person name="Jamal S.B."/>
            <person name="Tiwari S."/>
            <person name="Oliveira L.D.C."/>
            <person name="Souza F."/>
            <person name="Mariano D.C."/>
            <person name="Almeida S."/>
            <person name="Dorella F."/>
            <person name="Pereira F."/>
            <person name="Carvalho A."/>
            <person name="Leal C.A."/>
            <person name="Soares S.D.C."/>
            <person name="Figueiredo H.C."/>
            <person name="Silva A."/>
            <person name="Azevedo V.A."/>
        </authorList>
    </citation>
    <scope>NUCLEOTIDE SEQUENCE [LARGE SCALE GENOMIC DNA]</scope>
    <source>
        <strain evidence="2 3">CIP 106629</strain>
    </source>
</reference>
<evidence type="ECO:0000259" key="1">
    <source>
        <dbReference type="PROSITE" id="PS51819"/>
    </source>
</evidence>
<dbReference type="AlphaFoldDB" id="A0A0A2DR64"/>
<name>A0A0A2DR64_9CORY</name>
<dbReference type="PROSITE" id="PS51819">
    <property type="entry name" value="VOC"/>
    <property type="match status" value="1"/>
</dbReference>
<dbReference type="Pfam" id="PF18029">
    <property type="entry name" value="Glyoxalase_6"/>
    <property type="match status" value="1"/>
</dbReference>